<dbReference type="GO" id="GO:0005634">
    <property type="term" value="C:nucleus"/>
    <property type="evidence" value="ECO:0007669"/>
    <property type="project" value="UniProtKB-SubCell"/>
</dbReference>
<evidence type="ECO:0000256" key="2">
    <source>
        <dbReference type="ARBA" id="ARBA00004629"/>
    </source>
</evidence>
<dbReference type="GO" id="GO:0000444">
    <property type="term" value="C:MIS12/MIND type complex"/>
    <property type="evidence" value="ECO:0007669"/>
    <property type="project" value="InterPro"/>
</dbReference>
<dbReference type="Proteomes" id="UP000025227">
    <property type="component" value="Unplaced"/>
</dbReference>
<dbReference type="InterPro" id="IPR007128">
    <property type="entry name" value="PMF1/Nnf1"/>
</dbReference>
<evidence type="ECO:0000313" key="10">
    <source>
        <dbReference type="Proteomes" id="UP000025227"/>
    </source>
</evidence>
<dbReference type="GO" id="GO:0051301">
    <property type="term" value="P:cell division"/>
    <property type="evidence" value="ECO:0007669"/>
    <property type="project" value="UniProtKB-KW"/>
</dbReference>
<evidence type="ECO:0000313" key="11">
    <source>
        <dbReference type="WBParaSite" id="HCON_00041230-00001"/>
    </source>
</evidence>
<keyword evidence="3" id="KW-0158">Chromosome</keyword>
<proteinExistence type="predicted"/>
<keyword evidence="6" id="KW-0995">Kinetochore</keyword>
<evidence type="ECO:0000256" key="3">
    <source>
        <dbReference type="ARBA" id="ARBA00022454"/>
    </source>
</evidence>
<reference evidence="11" key="1">
    <citation type="submission" date="2020-12" db="UniProtKB">
        <authorList>
            <consortium name="WormBaseParasite"/>
        </authorList>
    </citation>
    <scope>IDENTIFICATION</scope>
    <source>
        <strain evidence="11">MHco3</strain>
    </source>
</reference>
<dbReference type="Pfam" id="PF03980">
    <property type="entry name" value="Nnf1"/>
    <property type="match status" value="1"/>
</dbReference>
<keyword evidence="8" id="KW-0131">Cell cycle</keyword>
<keyword evidence="9" id="KW-0137">Centromere</keyword>
<dbReference type="AlphaFoldDB" id="A0A7I4Y159"/>
<evidence type="ECO:0000256" key="9">
    <source>
        <dbReference type="ARBA" id="ARBA00023328"/>
    </source>
</evidence>
<sequence>MERLHAALDSLLEETCQGLTYPKCVRKAAVKSDLTLSKSEADEITRKIVSVFRTKCEERVAELIADTEIEQKLANLKVLTESCKKKNEELGIVDGYRSISPLEDIEGPMHRVLEGYHASLLRANEGLQNTIENSRESLKNATERVITLAEMAESSMKTS</sequence>
<dbReference type="OMA" id="RTKCEER"/>
<evidence type="ECO:0000256" key="1">
    <source>
        <dbReference type="ARBA" id="ARBA00004123"/>
    </source>
</evidence>
<protein>
    <submittedName>
        <fullName evidence="11">Tubulin-specific chaperone A</fullName>
    </submittedName>
</protein>
<keyword evidence="5" id="KW-0498">Mitosis</keyword>
<dbReference type="OrthoDB" id="5796878at2759"/>
<keyword evidence="4" id="KW-0132">Cell division</keyword>
<name>A0A7I4Y159_HAECO</name>
<dbReference type="WBParaSite" id="HCON_00041230-00001">
    <property type="protein sequence ID" value="HCON_00041230-00001"/>
    <property type="gene ID" value="HCON_00041230"/>
</dbReference>
<evidence type="ECO:0000256" key="4">
    <source>
        <dbReference type="ARBA" id="ARBA00022618"/>
    </source>
</evidence>
<accession>A0A7I4Y159</accession>
<evidence type="ECO:0000256" key="8">
    <source>
        <dbReference type="ARBA" id="ARBA00023306"/>
    </source>
</evidence>
<evidence type="ECO:0000256" key="6">
    <source>
        <dbReference type="ARBA" id="ARBA00022838"/>
    </source>
</evidence>
<evidence type="ECO:0000256" key="5">
    <source>
        <dbReference type="ARBA" id="ARBA00022776"/>
    </source>
</evidence>
<comment type="subcellular location">
    <subcellularLocation>
        <location evidence="2">Chromosome</location>
        <location evidence="2">Centromere</location>
        <location evidence="2">Kinetochore</location>
    </subcellularLocation>
    <subcellularLocation>
        <location evidence="1">Nucleus</location>
    </subcellularLocation>
</comment>
<keyword evidence="10" id="KW-1185">Reference proteome</keyword>
<keyword evidence="7" id="KW-0539">Nucleus</keyword>
<organism evidence="10 11">
    <name type="scientific">Haemonchus contortus</name>
    <name type="common">Barber pole worm</name>
    <dbReference type="NCBI Taxonomy" id="6289"/>
    <lineage>
        <taxon>Eukaryota</taxon>
        <taxon>Metazoa</taxon>
        <taxon>Ecdysozoa</taxon>
        <taxon>Nematoda</taxon>
        <taxon>Chromadorea</taxon>
        <taxon>Rhabditida</taxon>
        <taxon>Rhabditina</taxon>
        <taxon>Rhabditomorpha</taxon>
        <taxon>Strongyloidea</taxon>
        <taxon>Trichostrongylidae</taxon>
        <taxon>Haemonchus</taxon>
    </lineage>
</organism>
<evidence type="ECO:0000256" key="7">
    <source>
        <dbReference type="ARBA" id="ARBA00023242"/>
    </source>
</evidence>